<dbReference type="Proteomes" id="UP000256869">
    <property type="component" value="Unassembled WGS sequence"/>
</dbReference>
<keyword evidence="2" id="KW-1185">Reference proteome</keyword>
<gene>
    <name evidence="1" type="ORF">DFP95_10670</name>
</gene>
<organism evidence="1 2">
    <name type="scientific">Cohnella lupini</name>
    <dbReference type="NCBI Taxonomy" id="1294267"/>
    <lineage>
        <taxon>Bacteria</taxon>
        <taxon>Bacillati</taxon>
        <taxon>Bacillota</taxon>
        <taxon>Bacilli</taxon>
        <taxon>Bacillales</taxon>
        <taxon>Paenibacillaceae</taxon>
        <taxon>Cohnella</taxon>
    </lineage>
</organism>
<accession>A0A3D9IF09</accession>
<evidence type="ECO:0000313" key="2">
    <source>
        <dbReference type="Proteomes" id="UP000256869"/>
    </source>
</evidence>
<protein>
    <submittedName>
        <fullName evidence="1">Uncharacterized protein</fullName>
    </submittedName>
</protein>
<evidence type="ECO:0000313" key="1">
    <source>
        <dbReference type="EMBL" id="RED60281.1"/>
    </source>
</evidence>
<dbReference type="RefSeq" id="WP_245987619.1">
    <property type="nucleotide sequence ID" value="NZ_QRDY01000006.1"/>
</dbReference>
<comment type="caution">
    <text evidence="1">The sequence shown here is derived from an EMBL/GenBank/DDBJ whole genome shotgun (WGS) entry which is preliminary data.</text>
</comment>
<dbReference type="EMBL" id="QRDY01000006">
    <property type="protein sequence ID" value="RED60281.1"/>
    <property type="molecule type" value="Genomic_DNA"/>
</dbReference>
<sequence>MGSDSERTEASPSAPIPLSFKWIRLVSQEELMRRMEPVKILKEEENELYRVVKDQETGEHYLHFASYHLHIAGGAVDEEYHHLLPLEHDDVIALALGAPLYEYPEQWTHAYLRNGPDGGFVWYDPSGAATSEAEYAETEAFIREQLLAFRSKGNHEEEDVRRLLDAMEKRLPPRSEP</sequence>
<reference evidence="1 2" key="1">
    <citation type="submission" date="2018-07" db="EMBL/GenBank/DDBJ databases">
        <title>Genomic Encyclopedia of Type Strains, Phase III (KMG-III): the genomes of soil and plant-associated and newly described type strains.</title>
        <authorList>
            <person name="Whitman W."/>
        </authorList>
    </citation>
    <scope>NUCLEOTIDE SEQUENCE [LARGE SCALE GENOMIC DNA]</scope>
    <source>
        <strain evidence="1 2">CECT 8236</strain>
    </source>
</reference>
<dbReference type="AlphaFoldDB" id="A0A3D9IF09"/>
<proteinExistence type="predicted"/>
<name>A0A3D9IF09_9BACL</name>